<feature type="compositionally biased region" description="Basic and acidic residues" evidence="1">
    <location>
        <begin position="110"/>
        <end position="125"/>
    </location>
</feature>
<keyword evidence="3" id="KW-1185">Reference proteome</keyword>
<gene>
    <name evidence="4" type="primary">LOC117310620</name>
</gene>
<feature type="domain" description="BCL-6 corepressor non-ankyrin-repeat" evidence="2">
    <location>
        <begin position="60"/>
        <end position="145"/>
    </location>
</feature>
<dbReference type="RefSeq" id="XP_033706223.1">
    <property type="nucleotide sequence ID" value="XM_033850332.1"/>
</dbReference>
<organism evidence="3 4">
    <name type="scientific">Tursiops truncatus</name>
    <name type="common">Atlantic bottle-nosed dolphin</name>
    <name type="synonym">Delphinus truncatus</name>
    <dbReference type="NCBI Taxonomy" id="9739"/>
    <lineage>
        <taxon>Eukaryota</taxon>
        <taxon>Metazoa</taxon>
        <taxon>Chordata</taxon>
        <taxon>Craniata</taxon>
        <taxon>Vertebrata</taxon>
        <taxon>Euteleostomi</taxon>
        <taxon>Mammalia</taxon>
        <taxon>Eutheria</taxon>
        <taxon>Laurasiatheria</taxon>
        <taxon>Artiodactyla</taxon>
        <taxon>Whippomorpha</taxon>
        <taxon>Cetacea</taxon>
        <taxon>Odontoceti</taxon>
        <taxon>Delphinidae</taxon>
        <taxon>Tursiops</taxon>
    </lineage>
</organism>
<dbReference type="InParanoid" id="A0A6J3QWF7"/>
<dbReference type="Proteomes" id="UP000245320">
    <property type="component" value="Chromosome Y"/>
</dbReference>
<dbReference type="InterPro" id="IPR031628">
    <property type="entry name" value="BCOR"/>
</dbReference>
<dbReference type="AlphaFoldDB" id="A0A6J3QWF7"/>
<dbReference type="OrthoDB" id="3666223at2759"/>
<evidence type="ECO:0000313" key="4">
    <source>
        <dbReference type="RefSeq" id="XP_033706223.1"/>
    </source>
</evidence>
<reference evidence="4" key="1">
    <citation type="submission" date="2025-08" db="UniProtKB">
        <authorList>
            <consortium name="RefSeq"/>
        </authorList>
    </citation>
    <scope>IDENTIFICATION</scope>
    <source>
        <tissue evidence="4">Spleen</tissue>
    </source>
</reference>
<accession>A0A6J3QWF7</accession>
<evidence type="ECO:0000256" key="1">
    <source>
        <dbReference type="SAM" id="MobiDB-lite"/>
    </source>
</evidence>
<proteinExistence type="predicted"/>
<evidence type="ECO:0000259" key="2">
    <source>
        <dbReference type="Pfam" id="PF15808"/>
    </source>
</evidence>
<protein>
    <submittedName>
        <fullName evidence="4">BCL-6 corepressor-like</fullName>
    </submittedName>
</protein>
<evidence type="ECO:0000313" key="3">
    <source>
        <dbReference type="Proteomes" id="UP000245320"/>
    </source>
</evidence>
<feature type="region of interest" description="Disordered" evidence="1">
    <location>
        <begin position="105"/>
        <end position="125"/>
    </location>
</feature>
<dbReference type="Pfam" id="PF15808">
    <property type="entry name" value="BCOR"/>
    <property type="match status" value="1"/>
</dbReference>
<sequence length="162" mass="18684">MLRFLEMERKERKCGHPATKDSEVCKFSPADRERLKGNRGKKWKKVTLEAIDNQNDSERGLHPKKQRYLLHLTEREHQVLAAESKPFWQGRKEVTQAVKPEVIAQSSEISGEKPSRKSAEAKGNRSWLEEFLKSSNNDQGTRGASPGGWVTCRLWQRVLDRT</sequence>
<name>A0A6J3QWF7_TURTR</name>